<comment type="caution">
    <text evidence="2">The sequence shown here is derived from an EMBL/GenBank/DDBJ whole genome shotgun (WGS) entry which is preliminary data.</text>
</comment>
<name>X1A7Y4_9ZZZZ</name>
<proteinExistence type="predicted"/>
<dbReference type="InterPro" id="IPR013785">
    <property type="entry name" value="Aldolase_TIM"/>
</dbReference>
<sequence length="246" mass="27827">MPFNPTHVEIHSVCLNDINLLDALKQCLSGETKVVLGVGGSSLYEIENAINILQHPNIVLMFGFQNYPTRYEDINFSKMRRIMKLFSEFEFGYADHTAWDEPNNILITLLGAAIGMDYVEKHVTIAYGEERIDWSAAVSIDMFNEIKEKMELLELCNSDGLLRLNKGEQDYSTYGPMKKAAILTKDLKAGQKLERDMLAFKRTGQISDMSQVETLQSIGKKISKDIKRGQVLMREHLKEGMGGAIK</sequence>
<evidence type="ECO:0000259" key="1">
    <source>
        <dbReference type="SMART" id="SM00858"/>
    </source>
</evidence>
<organism evidence="2">
    <name type="scientific">marine sediment metagenome</name>
    <dbReference type="NCBI Taxonomy" id="412755"/>
    <lineage>
        <taxon>unclassified sequences</taxon>
        <taxon>metagenomes</taxon>
        <taxon>ecological metagenomes</taxon>
    </lineage>
</organism>
<dbReference type="GO" id="GO:0047444">
    <property type="term" value="F:N-acylneuraminate-9-phosphate synthase activity"/>
    <property type="evidence" value="ECO:0007669"/>
    <property type="project" value="TreeGrafter"/>
</dbReference>
<dbReference type="InterPro" id="IPR036732">
    <property type="entry name" value="AFP_Neu5c_C_sf"/>
</dbReference>
<accession>X1A7Y4</accession>
<dbReference type="SUPFAM" id="SSF51569">
    <property type="entry name" value="Aldolase"/>
    <property type="match status" value="1"/>
</dbReference>
<dbReference type="Gene3D" id="3.90.1210.10">
    <property type="entry name" value="Antifreeze-like/N-acetylneuraminic acid synthase C-terminal domain"/>
    <property type="match status" value="1"/>
</dbReference>
<protein>
    <recommendedName>
        <fullName evidence="1">SAF domain-containing protein</fullName>
    </recommendedName>
</protein>
<dbReference type="InterPro" id="IPR013132">
    <property type="entry name" value="PseI/NeuA/B-like_N"/>
</dbReference>
<dbReference type="InterPro" id="IPR051690">
    <property type="entry name" value="PseI-like"/>
</dbReference>
<dbReference type="Pfam" id="PF08666">
    <property type="entry name" value="SAF"/>
    <property type="match status" value="1"/>
</dbReference>
<reference evidence="2" key="1">
    <citation type="journal article" date="2014" name="Front. Microbiol.">
        <title>High frequency of phylogenetically diverse reductive dehalogenase-homologous genes in deep subseafloor sedimentary metagenomes.</title>
        <authorList>
            <person name="Kawai M."/>
            <person name="Futagami T."/>
            <person name="Toyoda A."/>
            <person name="Takaki Y."/>
            <person name="Nishi S."/>
            <person name="Hori S."/>
            <person name="Arai W."/>
            <person name="Tsubouchi T."/>
            <person name="Morono Y."/>
            <person name="Uchiyama I."/>
            <person name="Ito T."/>
            <person name="Fujiyama A."/>
            <person name="Inagaki F."/>
            <person name="Takami H."/>
        </authorList>
    </citation>
    <scope>NUCLEOTIDE SEQUENCE</scope>
    <source>
        <strain evidence="2">Expedition CK06-06</strain>
    </source>
</reference>
<dbReference type="PANTHER" id="PTHR42966">
    <property type="entry name" value="N-ACETYLNEURAMINATE SYNTHASE"/>
    <property type="match status" value="1"/>
</dbReference>
<dbReference type="InterPro" id="IPR057736">
    <property type="entry name" value="SAF_PseI/NeuA/NeuB"/>
</dbReference>
<dbReference type="SMART" id="SM00858">
    <property type="entry name" value="SAF"/>
    <property type="match status" value="1"/>
</dbReference>
<dbReference type="CDD" id="cd11615">
    <property type="entry name" value="SAF_NeuB_like"/>
    <property type="match status" value="1"/>
</dbReference>
<dbReference type="Pfam" id="PF03102">
    <property type="entry name" value="NeuB"/>
    <property type="match status" value="1"/>
</dbReference>
<dbReference type="GO" id="GO:0016051">
    <property type="term" value="P:carbohydrate biosynthetic process"/>
    <property type="evidence" value="ECO:0007669"/>
    <property type="project" value="InterPro"/>
</dbReference>
<dbReference type="InterPro" id="IPR013974">
    <property type="entry name" value="SAF"/>
</dbReference>
<dbReference type="EMBL" id="BART01016168">
    <property type="protein sequence ID" value="GAG78345.1"/>
    <property type="molecule type" value="Genomic_DNA"/>
</dbReference>
<dbReference type="Gene3D" id="3.20.20.70">
    <property type="entry name" value="Aldolase class I"/>
    <property type="match status" value="1"/>
</dbReference>
<dbReference type="PANTHER" id="PTHR42966:SF1">
    <property type="entry name" value="SIALIC ACID SYNTHASE"/>
    <property type="match status" value="1"/>
</dbReference>
<dbReference type="AlphaFoldDB" id="X1A7Y4"/>
<gene>
    <name evidence="2" type="ORF">S01H4_31179</name>
</gene>
<dbReference type="SUPFAM" id="SSF51269">
    <property type="entry name" value="AFP III-like domain"/>
    <property type="match status" value="1"/>
</dbReference>
<evidence type="ECO:0000313" key="2">
    <source>
        <dbReference type="EMBL" id="GAG78345.1"/>
    </source>
</evidence>
<feature type="domain" description="SAF" evidence="1">
    <location>
        <begin position="178"/>
        <end position="238"/>
    </location>
</feature>